<keyword evidence="4" id="KW-0812">Transmembrane</keyword>
<evidence type="ECO:0000256" key="6">
    <source>
        <dbReference type="ARBA" id="ARBA00023136"/>
    </source>
</evidence>
<dbReference type="Gene3D" id="2.40.160.60">
    <property type="entry name" value="Outer membrane protein transport protein (OMPP1/FadL/TodX)"/>
    <property type="match status" value="1"/>
</dbReference>
<comment type="similarity">
    <text evidence="2">Belongs to the OmpP1/FadL family.</text>
</comment>
<dbReference type="SUPFAM" id="SSF56935">
    <property type="entry name" value="Porins"/>
    <property type="match status" value="1"/>
</dbReference>
<protein>
    <submittedName>
        <fullName evidence="9">Transporter</fullName>
    </submittedName>
</protein>
<comment type="caution">
    <text evidence="9">The sequence shown here is derived from an EMBL/GenBank/DDBJ whole genome shotgun (WGS) entry which is preliminary data.</text>
</comment>
<evidence type="ECO:0000256" key="3">
    <source>
        <dbReference type="ARBA" id="ARBA00022452"/>
    </source>
</evidence>
<dbReference type="PANTHER" id="PTHR35093">
    <property type="entry name" value="OUTER MEMBRANE PROTEIN NMB0088-RELATED"/>
    <property type="match status" value="1"/>
</dbReference>
<keyword evidence="10" id="KW-1185">Reference proteome</keyword>
<feature type="chain" id="PRO_5002325504" evidence="8">
    <location>
        <begin position="20"/>
        <end position="518"/>
    </location>
</feature>
<dbReference type="RefSeq" id="WP_044632190.1">
    <property type="nucleotide sequence ID" value="NZ_JTDW01000004.1"/>
</dbReference>
<reference evidence="9 10" key="1">
    <citation type="submission" date="2014-11" db="EMBL/GenBank/DDBJ databases">
        <title>Tamlana sedimentorum sp. nov., isolated from shallow sand sediments of the Sea of Japan.</title>
        <authorList>
            <person name="Romanenko L.A."/>
        </authorList>
    </citation>
    <scope>NUCLEOTIDE SEQUENCE [LARGE SCALE GENOMIC DNA]</scope>
    <source>
        <strain evidence="9 10">JCM 19808</strain>
    </source>
</reference>
<name>A0A0D7WB31_9FLAO</name>
<dbReference type="GO" id="GO:0015483">
    <property type="term" value="F:long-chain fatty acid transporting porin activity"/>
    <property type="evidence" value="ECO:0007669"/>
    <property type="project" value="TreeGrafter"/>
</dbReference>
<dbReference type="Pfam" id="PF03349">
    <property type="entry name" value="Toluene_X"/>
    <property type="match status" value="1"/>
</dbReference>
<evidence type="ECO:0000313" key="10">
    <source>
        <dbReference type="Proteomes" id="UP000032578"/>
    </source>
</evidence>
<keyword evidence="3" id="KW-1134">Transmembrane beta strand</keyword>
<dbReference type="AlphaFoldDB" id="A0A0D7WB31"/>
<gene>
    <name evidence="9" type="ORF">PW52_06970</name>
</gene>
<organism evidence="9 10">
    <name type="scientific">Neotamlana sedimentorum</name>
    <dbReference type="NCBI Taxonomy" id="1435349"/>
    <lineage>
        <taxon>Bacteria</taxon>
        <taxon>Pseudomonadati</taxon>
        <taxon>Bacteroidota</taxon>
        <taxon>Flavobacteriia</taxon>
        <taxon>Flavobacteriales</taxon>
        <taxon>Flavobacteriaceae</taxon>
        <taxon>Neotamlana</taxon>
    </lineage>
</organism>
<keyword evidence="6" id="KW-0472">Membrane</keyword>
<keyword evidence="7" id="KW-0998">Cell outer membrane</keyword>
<dbReference type="Proteomes" id="UP000032578">
    <property type="component" value="Unassembled WGS sequence"/>
</dbReference>
<dbReference type="GO" id="GO:0009279">
    <property type="term" value="C:cell outer membrane"/>
    <property type="evidence" value="ECO:0007669"/>
    <property type="project" value="UniProtKB-SubCell"/>
</dbReference>
<sequence>MKKISLLAIAVLSMAFSYGQEITDALRYSQSEIQGSARFRALSGAFGALGGDLSAVSINPASSAVFNQSYVSFTVSNLDTKNTTNYFGNDVKTNNSTFDVNQGGAAFVFASRNNSPWKKLAFSIAYDKTNDFSNNWTAFGTNTNDDVFVDNTTNDVLSPANSIAGYFFLHANGLRLDEIERLDGETYSEAYQYIGNEFGFANQQAFLGYESFIIEPEDITNDANTRYYSNAAPGNFMHDYSYFATGYNGKISFNFATQYEDDLYLGINLNSHFIDYERTTLLFENNFNTASTIDYIEFENSLRTQGNGFSFQVGGIYKLTPNLRIGATYDSPTWYTIDEETTQYIATDGSNGFIEIFPDVVNVYPRYKLKTPSKVSGSLAYIFGNRGLISFDYSNNDYGKMEFGPTEDAYYQQQNELIANTFTSASTYRLGGELKHKQFSFRGGYRFEESPYEDGETVGDLEGFSLGLGISFGNTKLDFTYDQAERSYLTPLYSTGLIDTASIDRKNSNLTLTLAFNL</sequence>
<proteinExistence type="inferred from homology"/>
<evidence type="ECO:0000256" key="4">
    <source>
        <dbReference type="ARBA" id="ARBA00022692"/>
    </source>
</evidence>
<evidence type="ECO:0000256" key="7">
    <source>
        <dbReference type="ARBA" id="ARBA00023237"/>
    </source>
</evidence>
<dbReference type="PANTHER" id="PTHR35093:SF8">
    <property type="entry name" value="OUTER MEMBRANE PROTEIN NMB0088-RELATED"/>
    <property type="match status" value="1"/>
</dbReference>
<evidence type="ECO:0000256" key="5">
    <source>
        <dbReference type="ARBA" id="ARBA00022729"/>
    </source>
</evidence>
<evidence type="ECO:0000256" key="1">
    <source>
        <dbReference type="ARBA" id="ARBA00004571"/>
    </source>
</evidence>
<keyword evidence="5 8" id="KW-0732">Signal</keyword>
<dbReference type="PATRIC" id="fig|1435349.4.peg.2361"/>
<comment type="subcellular location">
    <subcellularLocation>
        <location evidence="1">Cell outer membrane</location>
        <topology evidence="1">Multi-pass membrane protein</topology>
    </subcellularLocation>
</comment>
<dbReference type="STRING" id="1435349.PW52_06970"/>
<dbReference type="InterPro" id="IPR005017">
    <property type="entry name" value="OMPP1/FadL/TodX"/>
</dbReference>
<evidence type="ECO:0000256" key="2">
    <source>
        <dbReference type="ARBA" id="ARBA00008163"/>
    </source>
</evidence>
<dbReference type="OrthoDB" id="9765571at2"/>
<feature type="signal peptide" evidence="8">
    <location>
        <begin position="1"/>
        <end position="19"/>
    </location>
</feature>
<evidence type="ECO:0000313" key="9">
    <source>
        <dbReference type="EMBL" id="KJD36321.1"/>
    </source>
</evidence>
<evidence type="ECO:0000256" key="8">
    <source>
        <dbReference type="SAM" id="SignalP"/>
    </source>
</evidence>
<accession>A0A0D7WB31</accession>
<dbReference type="EMBL" id="JTDW01000004">
    <property type="protein sequence ID" value="KJD36321.1"/>
    <property type="molecule type" value="Genomic_DNA"/>
</dbReference>